<dbReference type="InterPro" id="IPR050113">
    <property type="entry name" value="Ub_conjugating_enzyme"/>
</dbReference>
<feature type="region of interest" description="Disordered" evidence="1">
    <location>
        <begin position="187"/>
        <end position="240"/>
    </location>
</feature>
<evidence type="ECO:0000256" key="2">
    <source>
        <dbReference type="SAM" id="Phobius"/>
    </source>
</evidence>
<reference evidence="4 5" key="1">
    <citation type="journal article" date="2017" name="Nat. Ecol. Evol.">
        <title>Scallop genome provides insights into evolution of bilaterian karyotype and development.</title>
        <authorList>
            <person name="Wang S."/>
            <person name="Zhang J."/>
            <person name="Jiao W."/>
            <person name="Li J."/>
            <person name="Xun X."/>
            <person name="Sun Y."/>
            <person name="Guo X."/>
            <person name="Huan P."/>
            <person name="Dong B."/>
            <person name="Zhang L."/>
            <person name="Hu X."/>
            <person name="Sun X."/>
            <person name="Wang J."/>
            <person name="Zhao C."/>
            <person name="Wang Y."/>
            <person name="Wang D."/>
            <person name="Huang X."/>
            <person name="Wang R."/>
            <person name="Lv J."/>
            <person name="Li Y."/>
            <person name="Zhang Z."/>
            <person name="Liu B."/>
            <person name="Lu W."/>
            <person name="Hui Y."/>
            <person name="Liang J."/>
            <person name="Zhou Z."/>
            <person name="Hou R."/>
            <person name="Li X."/>
            <person name="Liu Y."/>
            <person name="Li H."/>
            <person name="Ning X."/>
            <person name="Lin Y."/>
            <person name="Zhao L."/>
            <person name="Xing Q."/>
            <person name="Dou J."/>
            <person name="Li Y."/>
            <person name="Mao J."/>
            <person name="Guo H."/>
            <person name="Dou H."/>
            <person name="Li T."/>
            <person name="Mu C."/>
            <person name="Jiang W."/>
            <person name="Fu Q."/>
            <person name="Fu X."/>
            <person name="Miao Y."/>
            <person name="Liu J."/>
            <person name="Yu Q."/>
            <person name="Li R."/>
            <person name="Liao H."/>
            <person name="Li X."/>
            <person name="Kong Y."/>
            <person name="Jiang Z."/>
            <person name="Chourrout D."/>
            <person name="Li R."/>
            <person name="Bao Z."/>
        </authorList>
    </citation>
    <scope>NUCLEOTIDE SEQUENCE [LARGE SCALE GENOMIC DNA]</scope>
    <source>
        <strain evidence="4 5">PY_sf001</strain>
    </source>
</reference>
<dbReference type="SUPFAM" id="SSF54495">
    <property type="entry name" value="UBC-like"/>
    <property type="match status" value="1"/>
</dbReference>
<gene>
    <name evidence="4" type="ORF">KP79_PYT07290</name>
</gene>
<dbReference type="Proteomes" id="UP000242188">
    <property type="component" value="Unassembled WGS sequence"/>
</dbReference>
<feature type="transmembrane region" description="Helical" evidence="2">
    <location>
        <begin position="440"/>
        <end position="459"/>
    </location>
</feature>
<evidence type="ECO:0000256" key="1">
    <source>
        <dbReference type="SAM" id="MobiDB-lite"/>
    </source>
</evidence>
<dbReference type="InterPro" id="IPR000608">
    <property type="entry name" value="UBC"/>
</dbReference>
<dbReference type="Gene3D" id="3.10.110.10">
    <property type="entry name" value="Ubiquitin Conjugating Enzyme"/>
    <property type="match status" value="1"/>
</dbReference>
<name>A0A210QAY9_MIZYE</name>
<comment type="caution">
    <text evidence="4">The sequence shown here is derived from an EMBL/GenBank/DDBJ whole genome shotgun (WGS) entry which is preliminary data.</text>
</comment>
<feature type="compositionally biased region" description="Low complexity" evidence="1">
    <location>
        <begin position="375"/>
        <end position="393"/>
    </location>
</feature>
<dbReference type="CDD" id="cd23799">
    <property type="entry name" value="UBCc_UBE2J"/>
    <property type="match status" value="1"/>
</dbReference>
<dbReference type="InterPro" id="IPR016135">
    <property type="entry name" value="UBQ-conjugating_enzyme/RWD"/>
</dbReference>
<feature type="compositionally biased region" description="Polar residues" evidence="1">
    <location>
        <begin position="302"/>
        <end position="317"/>
    </location>
</feature>
<keyword evidence="5" id="KW-1185">Reference proteome</keyword>
<keyword evidence="2" id="KW-0812">Transmembrane</keyword>
<evidence type="ECO:0000313" key="5">
    <source>
        <dbReference type="Proteomes" id="UP000242188"/>
    </source>
</evidence>
<evidence type="ECO:0000313" key="4">
    <source>
        <dbReference type="EMBL" id="OWF45894.1"/>
    </source>
</evidence>
<feature type="compositionally biased region" description="Low complexity" evidence="1">
    <location>
        <begin position="190"/>
        <end position="229"/>
    </location>
</feature>
<organism evidence="4 5">
    <name type="scientific">Mizuhopecten yessoensis</name>
    <name type="common">Japanese scallop</name>
    <name type="synonym">Patinopecten yessoensis</name>
    <dbReference type="NCBI Taxonomy" id="6573"/>
    <lineage>
        <taxon>Eukaryota</taxon>
        <taxon>Metazoa</taxon>
        <taxon>Spiralia</taxon>
        <taxon>Lophotrochozoa</taxon>
        <taxon>Mollusca</taxon>
        <taxon>Bivalvia</taxon>
        <taxon>Autobranchia</taxon>
        <taxon>Pteriomorphia</taxon>
        <taxon>Pectinida</taxon>
        <taxon>Pectinoidea</taxon>
        <taxon>Pectinidae</taxon>
        <taxon>Mizuhopecten</taxon>
    </lineage>
</organism>
<dbReference type="FunFam" id="3.10.110.10:FF:000086">
    <property type="entry name" value="Ubiquitin-conjugating enzyme E2 J1"/>
    <property type="match status" value="1"/>
</dbReference>
<accession>A0A210QAY9</accession>
<feature type="region of interest" description="Disordered" evidence="1">
    <location>
        <begin position="302"/>
        <end position="405"/>
    </location>
</feature>
<dbReference type="PANTHER" id="PTHR24067">
    <property type="entry name" value="UBIQUITIN-CONJUGATING ENZYME E2"/>
    <property type="match status" value="1"/>
</dbReference>
<keyword evidence="2" id="KW-0472">Membrane</keyword>
<dbReference type="PROSITE" id="PS50127">
    <property type="entry name" value="UBC_2"/>
    <property type="match status" value="1"/>
</dbReference>
<dbReference type="AlphaFoldDB" id="A0A210QAY9"/>
<dbReference type="SMART" id="SM00212">
    <property type="entry name" value="UBCc"/>
    <property type="match status" value="1"/>
</dbReference>
<protein>
    <submittedName>
        <fullName evidence="4">Ubiquitin-conjugating enzyme E2 J1</fullName>
    </submittedName>
</protein>
<feature type="compositionally biased region" description="Polar residues" evidence="1">
    <location>
        <begin position="323"/>
        <end position="350"/>
    </location>
</feature>
<dbReference type="STRING" id="6573.A0A210QAY9"/>
<feature type="domain" description="UBC core" evidence="3">
    <location>
        <begin position="13"/>
        <end position="165"/>
    </location>
</feature>
<keyword evidence="2" id="KW-1133">Transmembrane helix</keyword>
<proteinExistence type="predicted"/>
<dbReference type="OrthoDB" id="1158011at2759"/>
<sequence length="474" mass="51520">MSSMQGMYSMRSPAVKRLMKEAQELREPTEQYHAQPLEDNLFEWHFTIRGPGESEFDGGLYHGRIILPPEYPMKPPSIILLTPNGRFEVFKKICLSISGHHPESWQPSWSIRTALLAIIGFMPTHGAGAIGSLDYSKEERAKLAKRSLEWKCPTCGQVQNILKPVTSASQQTRQEAKELAAQINFQGEKSMSTSSESPKSPGSTPTPVSTAPTPTHTATSTATPTSSLPDQAQFTPPLGQFPFGSPYFPYPFPPTLPTGQNVTTGVMGIPRFPPPPPAIPAMFPPGLMPNYGFGGMPQIPNSMFSMPTSVPSPTQLNKDPATNMPSAQSQPTTKTETPVKSENATPSSGANKDEKDPHVSSSEQTADADSDDINNPDNANAATATEATESQSNPTTTETTGVRQRLGGVVTEPPNMPYMQPPVGLVGQNAELPRNTDSRWQLSTLLIALVSLAIGLLLLRRFILSRTWRFYYGL</sequence>
<dbReference type="EMBL" id="NEDP02004373">
    <property type="protein sequence ID" value="OWF45894.1"/>
    <property type="molecule type" value="Genomic_DNA"/>
</dbReference>
<evidence type="ECO:0000259" key="3">
    <source>
        <dbReference type="PROSITE" id="PS50127"/>
    </source>
</evidence>
<dbReference type="Pfam" id="PF00179">
    <property type="entry name" value="UQ_con"/>
    <property type="match status" value="1"/>
</dbReference>